<sequence length="106" mass="11564">MQQSFFSTGKSACFKTEPLAWRTALCSCTKQVGATPSLQKRKHGHECTFRPRGGINPDFLLGTGTHVRGHPVHACMIQSKGKTMAILPLMKVMVWGDGGCNYIIGL</sequence>
<gene>
    <name evidence="1" type="ORF">DUNSADRAFT_17219</name>
</gene>
<comment type="caution">
    <text evidence="1">The sequence shown here is derived from an EMBL/GenBank/DDBJ whole genome shotgun (WGS) entry which is preliminary data.</text>
</comment>
<dbReference type="EMBL" id="MU070261">
    <property type="protein sequence ID" value="KAF5828683.1"/>
    <property type="molecule type" value="Genomic_DNA"/>
</dbReference>
<keyword evidence="2" id="KW-1185">Reference proteome</keyword>
<protein>
    <submittedName>
        <fullName evidence="1">Uncharacterized protein</fullName>
    </submittedName>
</protein>
<proteinExistence type="predicted"/>
<name>A0ABQ7G256_DUNSA</name>
<accession>A0ABQ7G256</accession>
<organism evidence="1 2">
    <name type="scientific">Dunaliella salina</name>
    <name type="common">Green alga</name>
    <name type="synonym">Protococcus salinus</name>
    <dbReference type="NCBI Taxonomy" id="3046"/>
    <lineage>
        <taxon>Eukaryota</taxon>
        <taxon>Viridiplantae</taxon>
        <taxon>Chlorophyta</taxon>
        <taxon>core chlorophytes</taxon>
        <taxon>Chlorophyceae</taxon>
        <taxon>CS clade</taxon>
        <taxon>Chlamydomonadales</taxon>
        <taxon>Dunaliellaceae</taxon>
        <taxon>Dunaliella</taxon>
    </lineage>
</organism>
<dbReference type="Proteomes" id="UP000815325">
    <property type="component" value="Unassembled WGS sequence"/>
</dbReference>
<evidence type="ECO:0000313" key="1">
    <source>
        <dbReference type="EMBL" id="KAF5828683.1"/>
    </source>
</evidence>
<evidence type="ECO:0000313" key="2">
    <source>
        <dbReference type="Proteomes" id="UP000815325"/>
    </source>
</evidence>
<reference evidence="1" key="1">
    <citation type="submission" date="2017-08" db="EMBL/GenBank/DDBJ databases">
        <authorList>
            <person name="Polle J.E."/>
            <person name="Barry K."/>
            <person name="Cushman J."/>
            <person name="Schmutz J."/>
            <person name="Tran D."/>
            <person name="Hathwaick L.T."/>
            <person name="Yim W.C."/>
            <person name="Jenkins J."/>
            <person name="Mckie-Krisberg Z.M."/>
            <person name="Prochnik S."/>
            <person name="Lindquist E."/>
            <person name="Dockter R.B."/>
            <person name="Adam C."/>
            <person name="Molina H."/>
            <person name="Bunkerborg J."/>
            <person name="Jin E."/>
            <person name="Buchheim M."/>
            <person name="Magnuson J."/>
        </authorList>
    </citation>
    <scope>NUCLEOTIDE SEQUENCE</scope>
    <source>
        <strain evidence="1">CCAP 19/18</strain>
    </source>
</reference>
<feature type="non-terminal residue" evidence="1">
    <location>
        <position position="106"/>
    </location>
</feature>